<dbReference type="Proteomes" id="UP001438707">
    <property type="component" value="Unassembled WGS sequence"/>
</dbReference>
<organism evidence="2 3">
    <name type="scientific">Apatococcus lobatus</name>
    <dbReference type="NCBI Taxonomy" id="904363"/>
    <lineage>
        <taxon>Eukaryota</taxon>
        <taxon>Viridiplantae</taxon>
        <taxon>Chlorophyta</taxon>
        <taxon>core chlorophytes</taxon>
        <taxon>Trebouxiophyceae</taxon>
        <taxon>Chlorellales</taxon>
        <taxon>Chlorellaceae</taxon>
        <taxon>Apatococcus</taxon>
    </lineage>
</organism>
<evidence type="ECO:0000313" key="2">
    <source>
        <dbReference type="EMBL" id="KAK9834591.1"/>
    </source>
</evidence>
<accession>A0AAW1RMK8</accession>
<feature type="transmembrane region" description="Helical" evidence="1">
    <location>
        <begin position="350"/>
        <end position="371"/>
    </location>
</feature>
<evidence type="ECO:0000313" key="3">
    <source>
        <dbReference type="Proteomes" id="UP001438707"/>
    </source>
</evidence>
<keyword evidence="3" id="KW-1185">Reference proteome</keyword>
<dbReference type="AlphaFoldDB" id="A0AAW1RMK8"/>
<comment type="caution">
    <text evidence="2">The sequence shown here is derived from an EMBL/GenBank/DDBJ whole genome shotgun (WGS) entry which is preliminary data.</text>
</comment>
<keyword evidence="1" id="KW-0472">Membrane</keyword>
<gene>
    <name evidence="2" type="ORF">WJX74_005370</name>
</gene>
<protein>
    <recommendedName>
        <fullName evidence="4">Flavin-containing monooxygenase</fullName>
    </recommendedName>
</protein>
<name>A0AAW1RMK8_9CHLO</name>
<sequence length="388" mass="43407">MIDRCQDFGGVWDFRANSYSHLQAHAAAYQWEAKYALARNPFKKVPSGKQLPGSERDIRGLENFKGPVSLAGKNDGQDCFLGKAPAQVKDKHVVILGTGAFGLEALEAADRAGAKTITMVSRERDRWIVPYAKQFKFICLSHIPFMPRSFRCWATNRWLKSIYSLAGIESMSPQPGSAHNFTGQCNDAFFQLAKKGRVRYVIGKVDQVQASSVKMAGSGEELPADILIVGLGCEVLYQIPYLKDLQLDLRKDLHNFSFLGNSGRIGIACDWVWFNVPHGPQKQIRSFFHMQKLLRKGCDKAVAKALHPTPFNGCKGESMKVVHPSGLKARNMALYHTLAAGKSPLGKAAVWIQLTLEFTATWFLVFAMMIFEQITFRGWMDHPVHIKD</sequence>
<keyword evidence="1" id="KW-0812">Transmembrane</keyword>
<keyword evidence="1" id="KW-1133">Transmembrane helix</keyword>
<evidence type="ECO:0000256" key="1">
    <source>
        <dbReference type="SAM" id="Phobius"/>
    </source>
</evidence>
<dbReference type="EMBL" id="JALJOS010000009">
    <property type="protein sequence ID" value="KAK9834591.1"/>
    <property type="molecule type" value="Genomic_DNA"/>
</dbReference>
<dbReference type="InterPro" id="IPR036188">
    <property type="entry name" value="FAD/NAD-bd_sf"/>
</dbReference>
<proteinExistence type="predicted"/>
<reference evidence="2 3" key="1">
    <citation type="journal article" date="2024" name="Nat. Commun.">
        <title>Phylogenomics reveals the evolutionary origins of lichenization in chlorophyte algae.</title>
        <authorList>
            <person name="Puginier C."/>
            <person name="Libourel C."/>
            <person name="Otte J."/>
            <person name="Skaloud P."/>
            <person name="Haon M."/>
            <person name="Grisel S."/>
            <person name="Petersen M."/>
            <person name="Berrin J.G."/>
            <person name="Delaux P.M."/>
            <person name="Dal Grande F."/>
            <person name="Keller J."/>
        </authorList>
    </citation>
    <scope>NUCLEOTIDE SEQUENCE [LARGE SCALE GENOMIC DNA]</scope>
    <source>
        <strain evidence="2 3">SAG 2145</strain>
    </source>
</reference>
<dbReference type="SUPFAM" id="SSF51905">
    <property type="entry name" value="FAD/NAD(P)-binding domain"/>
    <property type="match status" value="1"/>
</dbReference>
<evidence type="ECO:0008006" key="4">
    <source>
        <dbReference type="Google" id="ProtNLM"/>
    </source>
</evidence>